<dbReference type="eggNOG" id="COG2804">
    <property type="taxonomic scope" value="Bacteria"/>
</dbReference>
<dbReference type="HOGENOM" id="CLU_013446_10_1_0"/>
<reference evidence="5 6" key="2">
    <citation type="journal article" date="2012" name="Stand. Genomic Sci.">
        <title>Complete genome sequence of the thermophilic sulfate-reducing ocean bacterium Thermodesulfatator indicus type strain (CIR29812(T)).</title>
        <authorList>
            <person name="Anderson I."/>
            <person name="Saunders E."/>
            <person name="Lapidus A."/>
            <person name="Nolan M."/>
            <person name="Lucas S."/>
            <person name="Tice H."/>
            <person name="Del Rio T.G."/>
            <person name="Cheng J.F."/>
            <person name="Han C."/>
            <person name="Tapia R."/>
            <person name="Goodwin L.A."/>
            <person name="Pitluck S."/>
            <person name="Liolios K."/>
            <person name="Mavromatis K."/>
            <person name="Pagani I."/>
            <person name="Ivanova N."/>
            <person name="Mikhailova N."/>
            <person name="Pati A."/>
            <person name="Chen A."/>
            <person name="Palaniappan K."/>
            <person name="Land M."/>
            <person name="Hauser L."/>
            <person name="Jeffries C.D."/>
            <person name="Chang Y.J."/>
            <person name="Brambilla E.M."/>
            <person name="Rohde M."/>
            <person name="Spring S."/>
            <person name="Goker M."/>
            <person name="Detter J.C."/>
            <person name="Woyke T."/>
            <person name="Bristow J."/>
            <person name="Eisen J.A."/>
            <person name="Markowitz V."/>
            <person name="Hugenholtz P."/>
            <person name="Kyrpides N.C."/>
            <person name="Klenk H.P."/>
        </authorList>
    </citation>
    <scope>NUCLEOTIDE SEQUENCE [LARGE SCALE GENOMIC DNA]</scope>
    <source>
        <strain evidence="6">DSM 15286 / JCM 11887 / CIR29812</strain>
    </source>
</reference>
<dbReference type="Gene3D" id="1.10.40.70">
    <property type="match status" value="1"/>
</dbReference>
<gene>
    <name evidence="5" type="ordered locus">Thein_1887</name>
</gene>
<dbReference type="AlphaFoldDB" id="F8ACA7"/>
<sequence>MKPIGQLLKEAGCITEEHIRFALVEQQATGERLGEILVRLGLVTDAEIAQVLAQQSNLPFIDLANINPEKRALLQIPSRFAREAQVLPFKLENGVLHVAIADPFDRRVREALLRHTQTKIELYVAPKSQIQKTVEHFYYLLQHPPREEINNLLDRLKRNPTLNFDVDQLFQNLMIEAINVNAADIHFVPYEKTFRVYYRVDGLLELAFVFPAPIHGRLINAVKIRAGMDIAEQRLPQDGKMRFEFLGEEFDLRISTVRGLFGENMVIRLLPIKASIRHLISLGFDQEEVKALEELFTKPNGMVLVTGPTGSGKTTTLYAALRLVDAIKKNVLTAEDPVEYYFPLIRQTQINEDIGYTFAQAIRHFLRQDPDVILVGEIRDEETAQMAVRAALTGHLLLSTLHTNDAVSAIERLRDLGITNFLLAGSLLGVTAQRLLRRLCPHCLEEYRPSPELLEKYGLPHDATYFRGKGCEICRGKGFLGRTAVTEILLFDEEIKELIAKGVSTVEIKKVAVAQGMKTLWDSAKKRILAGETTVEEAVRVLG</sequence>
<dbReference type="Pfam" id="PF05157">
    <property type="entry name" value="MshEN"/>
    <property type="match status" value="1"/>
</dbReference>
<evidence type="ECO:0000256" key="1">
    <source>
        <dbReference type="ARBA" id="ARBA00006611"/>
    </source>
</evidence>
<keyword evidence="6" id="KW-1185">Reference proteome</keyword>
<evidence type="ECO:0000259" key="4">
    <source>
        <dbReference type="PROSITE" id="PS00662"/>
    </source>
</evidence>
<dbReference type="OrthoDB" id="9773102at2"/>
<dbReference type="Gene3D" id="3.30.300.160">
    <property type="entry name" value="Type II secretion system, protein E, N-terminal domain"/>
    <property type="match status" value="1"/>
</dbReference>
<dbReference type="FunFam" id="3.40.50.300:FF:000398">
    <property type="entry name" value="Type IV pilus assembly ATPase PilB"/>
    <property type="match status" value="1"/>
</dbReference>
<protein>
    <submittedName>
        <fullName evidence="5">Type II secretion system protein E</fullName>
    </submittedName>
</protein>
<dbReference type="SUPFAM" id="SSF52540">
    <property type="entry name" value="P-loop containing nucleoside triphosphate hydrolases"/>
    <property type="match status" value="1"/>
</dbReference>
<dbReference type="InterPro" id="IPR037257">
    <property type="entry name" value="T2SS_E_N_sf"/>
</dbReference>
<evidence type="ECO:0000313" key="6">
    <source>
        <dbReference type="Proteomes" id="UP000006793"/>
    </source>
</evidence>
<dbReference type="Pfam" id="PF00437">
    <property type="entry name" value="T2SSE"/>
    <property type="match status" value="1"/>
</dbReference>
<comment type="similarity">
    <text evidence="1">Belongs to the GSP E family.</text>
</comment>
<organism evidence="5 6">
    <name type="scientific">Thermodesulfatator indicus (strain DSM 15286 / JCM 11887 / CIR29812)</name>
    <dbReference type="NCBI Taxonomy" id="667014"/>
    <lineage>
        <taxon>Bacteria</taxon>
        <taxon>Pseudomonadati</taxon>
        <taxon>Thermodesulfobacteriota</taxon>
        <taxon>Thermodesulfobacteria</taxon>
        <taxon>Thermodesulfobacteriales</taxon>
        <taxon>Thermodesulfatatoraceae</taxon>
        <taxon>Thermodesulfatator</taxon>
    </lineage>
</organism>
<dbReference type="STRING" id="667014.Thein_1887"/>
<dbReference type="GO" id="GO:0005886">
    <property type="term" value="C:plasma membrane"/>
    <property type="evidence" value="ECO:0007669"/>
    <property type="project" value="TreeGrafter"/>
</dbReference>
<dbReference type="Gene3D" id="3.40.50.300">
    <property type="entry name" value="P-loop containing nucleotide triphosphate hydrolases"/>
    <property type="match status" value="1"/>
</dbReference>
<dbReference type="InterPro" id="IPR003593">
    <property type="entry name" value="AAA+_ATPase"/>
</dbReference>
<dbReference type="RefSeq" id="WP_013908481.1">
    <property type="nucleotide sequence ID" value="NC_015681.1"/>
</dbReference>
<dbReference type="EMBL" id="CP002683">
    <property type="protein sequence ID" value="AEH45742.1"/>
    <property type="molecule type" value="Genomic_DNA"/>
</dbReference>
<dbReference type="Proteomes" id="UP000006793">
    <property type="component" value="Chromosome"/>
</dbReference>
<dbReference type="SMART" id="SM00382">
    <property type="entry name" value="AAA"/>
    <property type="match status" value="1"/>
</dbReference>
<reference evidence="6" key="1">
    <citation type="submission" date="2011-04" db="EMBL/GenBank/DDBJ databases">
        <title>The complete genome of Thermodesulfatator indicus DSM 15286.</title>
        <authorList>
            <person name="Lucas S."/>
            <person name="Copeland A."/>
            <person name="Lapidus A."/>
            <person name="Bruce D."/>
            <person name="Goodwin L."/>
            <person name="Pitluck S."/>
            <person name="Peters L."/>
            <person name="Kyrpides N."/>
            <person name="Mavromatis K."/>
            <person name="Pagani I."/>
            <person name="Ivanova N."/>
            <person name="Saunders L."/>
            <person name="Detter J.C."/>
            <person name="Tapia R."/>
            <person name="Han C."/>
            <person name="Land M."/>
            <person name="Hauser L."/>
            <person name="Markowitz V."/>
            <person name="Cheng J.-F."/>
            <person name="Hugenholtz P."/>
            <person name="Woyke T."/>
            <person name="Wu D."/>
            <person name="Spring S."/>
            <person name="Schroeder M."/>
            <person name="Brambilla E."/>
            <person name="Klenk H.-P."/>
            <person name="Eisen J.A."/>
        </authorList>
    </citation>
    <scope>NUCLEOTIDE SEQUENCE [LARGE SCALE GENOMIC DNA]</scope>
    <source>
        <strain evidence="6">DSM 15286 / JCM 11887 / CIR29812</strain>
    </source>
</reference>
<dbReference type="PaxDb" id="667014-Thein_1887"/>
<accession>F8ACA7</accession>
<dbReference type="PANTHER" id="PTHR30258:SF1">
    <property type="entry name" value="PROTEIN TRANSPORT PROTEIN HOFB HOMOLOG"/>
    <property type="match status" value="1"/>
</dbReference>
<dbReference type="InterPro" id="IPR027417">
    <property type="entry name" value="P-loop_NTPase"/>
</dbReference>
<dbReference type="PANTHER" id="PTHR30258">
    <property type="entry name" value="TYPE II SECRETION SYSTEM PROTEIN GSPE-RELATED"/>
    <property type="match status" value="1"/>
</dbReference>
<feature type="domain" description="Bacterial type II secretion system protein E" evidence="4">
    <location>
        <begin position="366"/>
        <end position="380"/>
    </location>
</feature>
<keyword evidence="2" id="KW-0547">Nucleotide-binding</keyword>
<dbReference type="CDD" id="cd01129">
    <property type="entry name" value="PulE-GspE-like"/>
    <property type="match status" value="1"/>
</dbReference>
<proteinExistence type="inferred from homology"/>
<evidence type="ECO:0000256" key="3">
    <source>
        <dbReference type="ARBA" id="ARBA00022840"/>
    </source>
</evidence>
<name>F8ACA7_THEID</name>
<dbReference type="KEGG" id="tid:Thein_1887"/>
<dbReference type="Gene3D" id="3.30.450.90">
    <property type="match status" value="1"/>
</dbReference>
<dbReference type="GO" id="GO:0005524">
    <property type="term" value="F:ATP binding"/>
    <property type="evidence" value="ECO:0007669"/>
    <property type="project" value="UniProtKB-KW"/>
</dbReference>
<evidence type="ECO:0000313" key="5">
    <source>
        <dbReference type="EMBL" id="AEH45742.1"/>
    </source>
</evidence>
<dbReference type="PROSITE" id="PS00662">
    <property type="entry name" value="T2SP_E"/>
    <property type="match status" value="1"/>
</dbReference>
<dbReference type="SUPFAM" id="SSF160246">
    <property type="entry name" value="EspE N-terminal domain-like"/>
    <property type="match status" value="1"/>
</dbReference>
<keyword evidence="3" id="KW-0067">ATP-binding</keyword>
<dbReference type="InterPro" id="IPR007831">
    <property type="entry name" value="T2SS_GspE_N"/>
</dbReference>
<evidence type="ECO:0000256" key="2">
    <source>
        <dbReference type="ARBA" id="ARBA00022741"/>
    </source>
</evidence>
<dbReference type="GO" id="GO:0016887">
    <property type="term" value="F:ATP hydrolysis activity"/>
    <property type="evidence" value="ECO:0007669"/>
    <property type="project" value="TreeGrafter"/>
</dbReference>
<dbReference type="PATRIC" id="fig|667014.3.peg.1940"/>
<dbReference type="InParanoid" id="F8ACA7"/>
<dbReference type="InterPro" id="IPR001482">
    <property type="entry name" value="T2SS/T4SS_dom"/>
</dbReference>